<evidence type="ECO:0000313" key="7">
    <source>
        <dbReference type="EMBL" id="GGG01524.1"/>
    </source>
</evidence>
<dbReference type="PANTHER" id="PTHR35807">
    <property type="entry name" value="TRANSCRIPTIONAL REGULATOR REDD-RELATED"/>
    <property type="match status" value="1"/>
</dbReference>
<dbReference type="InterPro" id="IPR051677">
    <property type="entry name" value="AfsR-DnrI-RedD_regulator"/>
</dbReference>
<evidence type="ECO:0000259" key="6">
    <source>
        <dbReference type="SMART" id="SM01043"/>
    </source>
</evidence>
<feature type="domain" description="Bacterial transcriptional activator" evidence="6">
    <location>
        <begin position="108"/>
        <end position="250"/>
    </location>
</feature>
<name>A0A917CZY7_9NOCA</name>
<evidence type="ECO:0000313" key="8">
    <source>
        <dbReference type="Proteomes" id="UP000654257"/>
    </source>
</evidence>
<reference evidence="7" key="1">
    <citation type="journal article" date="2014" name="Int. J. Syst. Evol. Microbiol.">
        <title>Complete genome sequence of Corynebacterium casei LMG S-19264T (=DSM 44701T), isolated from a smear-ripened cheese.</title>
        <authorList>
            <consortium name="US DOE Joint Genome Institute (JGI-PGF)"/>
            <person name="Walter F."/>
            <person name="Albersmeier A."/>
            <person name="Kalinowski J."/>
            <person name="Ruckert C."/>
        </authorList>
    </citation>
    <scope>NUCLEOTIDE SEQUENCE</scope>
    <source>
        <strain evidence="7">CCM 7905</strain>
    </source>
</reference>
<dbReference type="Pfam" id="PF00486">
    <property type="entry name" value="Trans_reg_C"/>
    <property type="match status" value="1"/>
</dbReference>
<dbReference type="GO" id="GO:0003677">
    <property type="term" value="F:DNA binding"/>
    <property type="evidence" value="ECO:0007669"/>
    <property type="project" value="UniProtKB-KW"/>
</dbReference>
<comment type="similarity">
    <text evidence="1">Belongs to the AfsR/DnrI/RedD regulatory family.</text>
</comment>
<evidence type="ECO:0000256" key="1">
    <source>
        <dbReference type="ARBA" id="ARBA00005820"/>
    </source>
</evidence>
<dbReference type="SUPFAM" id="SSF48452">
    <property type="entry name" value="TPR-like"/>
    <property type="match status" value="1"/>
</dbReference>
<dbReference type="InterPro" id="IPR005158">
    <property type="entry name" value="BTAD"/>
</dbReference>
<dbReference type="SMART" id="SM00862">
    <property type="entry name" value="Trans_reg_C"/>
    <property type="match status" value="1"/>
</dbReference>
<feature type="domain" description="OmpR/PhoB-type" evidence="5">
    <location>
        <begin position="25"/>
        <end position="101"/>
    </location>
</feature>
<evidence type="ECO:0000256" key="3">
    <source>
        <dbReference type="ARBA" id="ARBA00023125"/>
    </source>
</evidence>
<accession>A0A917CZY7</accession>
<dbReference type="GO" id="GO:0006355">
    <property type="term" value="P:regulation of DNA-templated transcription"/>
    <property type="evidence" value="ECO:0007669"/>
    <property type="project" value="InterPro"/>
</dbReference>
<keyword evidence="4" id="KW-0804">Transcription</keyword>
<dbReference type="Proteomes" id="UP000654257">
    <property type="component" value="Unassembled WGS sequence"/>
</dbReference>
<sequence>MRAARTQHRGMEYRLLGQMDVRGRSGPVPLGGLKQRTVLASLLLDHERAVDADRLIDDVWGPRPPAKAIVSLRAYLTNLRRVLHEPGVPPRIVTTSIGYRLDLGQDFFDVEQFRALAERGRRSLDTGNASGADRLFTAALRLWRERPTQEFDLARGHRDRWEDDRAGVVEGFVAAALDLGRHTEIVDDIEAQLRRTPLRETLWCQLMIALHRGSRRAEALAVYGRAASAFFDAADLAPGERLEETYRRVRAHDQTLEWSPVRVVEQLVG</sequence>
<organism evidence="7 8">
    <name type="scientific">Rhodococcoides trifolii</name>
    <dbReference type="NCBI Taxonomy" id="908250"/>
    <lineage>
        <taxon>Bacteria</taxon>
        <taxon>Bacillati</taxon>
        <taxon>Actinomycetota</taxon>
        <taxon>Actinomycetes</taxon>
        <taxon>Mycobacteriales</taxon>
        <taxon>Nocardiaceae</taxon>
        <taxon>Rhodococcoides</taxon>
    </lineage>
</organism>
<evidence type="ECO:0000256" key="2">
    <source>
        <dbReference type="ARBA" id="ARBA00023015"/>
    </source>
</evidence>
<dbReference type="Pfam" id="PF03704">
    <property type="entry name" value="BTAD"/>
    <property type="match status" value="1"/>
</dbReference>
<dbReference type="SUPFAM" id="SSF46894">
    <property type="entry name" value="C-terminal effector domain of the bipartite response regulators"/>
    <property type="match status" value="1"/>
</dbReference>
<protein>
    <recommendedName>
        <fullName evidence="9">OmpR/PhoB-type domain-containing protein</fullName>
    </recommendedName>
</protein>
<gene>
    <name evidence="7" type="ORF">GCM10007304_14400</name>
</gene>
<dbReference type="InterPro" id="IPR001867">
    <property type="entry name" value="OmpR/PhoB-type_DNA-bd"/>
</dbReference>
<evidence type="ECO:0000259" key="5">
    <source>
        <dbReference type="SMART" id="SM00862"/>
    </source>
</evidence>
<reference evidence="7" key="2">
    <citation type="submission" date="2020-09" db="EMBL/GenBank/DDBJ databases">
        <authorList>
            <person name="Sun Q."/>
            <person name="Sedlacek I."/>
        </authorList>
    </citation>
    <scope>NUCLEOTIDE SEQUENCE</scope>
    <source>
        <strain evidence="7">CCM 7905</strain>
    </source>
</reference>
<dbReference type="InterPro" id="IPR011990">
    <property type="entry name" value="TPR-like_helical_dom_sf"/>
</dbReference>
<dbReference type="Gene3D" id="1.25.40.10">
    <property type="entry name" value="Tetratricopeptide repeat domain"/>
    <property type="match status" value="1"/>
</dbReference>
<dbReference type="PANTHER" id="PTHR35807:SF1">
    <property type="entry name" value="TRANSCRIPTIONAL REGULATOR REDD"/>
    <property type="match status" value="1"/>
</dbReference>
<dbReference type="EMBL" id="BMCU01000002">
    <property type="protein sequence ID" value="GGG01524.1"/>
    <property type="molecule type" value="Genomic_DNA"/>
</dbReference>
<comment type="caution">
    <text evidence="7">The sequence shown here is derived from an EMBL/GenBank/DDBJ whole genome shotgun (WGS) entry which is preliminary data.</text>
</comment>
<dbReference type="AlphaFoldDB" id="A0A917CZY7"/>
<evidence type="ECO:0000256" key="4">
    <source>
        <dbReference type="ARBA" id="ARBA00023163"/>
    </source>
</evidence>
<dbReference type="GO" id="GO:0000160">
    <property type="term" value="P:phosphorelay signal transduction system"/>
    <property type="evidence" value="ECO:0007669"/>
    <property type="project" value="InterPro"/>
</dbReference>
<evidence type="ECO:0008006" key="9">
    <source>
        <dbReference type="Google" id="ProtNLM"/>
    </source>
</evidence>
<proteinExistence type="inferred from homology"/>
<dbReference type="CDD" id="cd15831">
    <property type="entry name" value="BTAD"/>
    <property type="match status" value="1"/>
</dbReference>
<keyword evidence="2" id="KW-0805">Transcription regulation</keyword>
<dbReference type="SMART" id="SM01043">
    <property type="entry name" value="BTAD"/>
    <property type="match status" value="1"/>
</dbReference>
<dbReference type="InterPro" id="IPR016032">
    <property type="entry name" value="Sig_transdc_resp-reg_C-effctor"/>
</dbReference>
<dbReference type="InterPro" id="IPR036388">
    <property type="entry name" value="WH-like_DNA-bd_sf"/>
</dbReference>
<keyword evidence="3" id="KW-0238">DNA-binding</keyword>
<keyword evidence="8" id="KW-1185">Reference proteome</keyword>
<dbReference type="Gene3D" id="1.10.10.10">
    <property type="entry name" value="Winged helix-like DNA-binding domain superfamily/Winged helix DNA-binding domain"/>
    <property type="match status" value="1"/>
</dbReference>